<evidence type="ECO:0000256" key="6">
    <source>
        <dbReference type="SAM" id="Phobius"/>
    </source>
</evidence>
<evidence type="ECO:0000256" key="1">
    <source>
        <dbReference type="ARBA" id="ARBA00004651"/>
    </source>
</evidence>
<keyword evidence="8" id="KW-1185">Reference proteome</keyword>
<organism evidence="7 8">
    <name type="scientific">Butyricimonas faecalis</name>
    <dbReference type="NCBI Taxonomy" id="2093856"/>
    <lineage>
        <taxon>Bacteria</taxon>
        <taxon>Pseudomonadati</taxon>
        <taxon>Bacteroidota</taxon>
        <taxon>Bacteroidia</taxon>
        <taxon>Bacteroidales</taxon>
        <taxon>Odoribacteraceae</taxon>
        <taxon>Butyricimonas</taxon>
    </lineage>
</organism>
<dbReference type="GO" id="GO:0005886">
    <property type="term" value="C:plasma membrane"/>
    <property type="evidence" value="ECO:0007669"/>
    <property type="project" value="UniProtKB-SubCell"/>
</dbReference>
<feature type="transmembrane region" description="Helical" evidence="6">
    <location>
        <begin position="12"/>
        <end position="37"/>
    </location>
</feature>
<gene>
    <name evidence="7" type="ORF">D8S85_10355</name>
</gene>
<feature type="transmembrane region" description="Helical" evidence="6">
    <location>
        <begin position="324"/>
        <end position="344"/>
    </location>
</feature>
<dbReference type="Pfam" id="PF01943">
    <property type="entry name" value="Polysacc_synt"/>
    <property type="match status" value="1"/>
</dbReference>
<dbReference type="InterPro" id="IPR050833">
    <property type="entry name" value="Poly_Biosynth_Transport"/>
</dbReference>
<feature type="transmembrane region" description="Helical" evidence="6">
    <location>
        <begin position="120"/>
        <end position="143"/>
    </location>
</feature>
<comment type="subcellular location">
    <subcellularLocation>
        <location evidence="1">Cell membrane</location>
        <topology evidence="1">Multi-pass membrane protein</topology>
    </subcellularLocation>
</comment>
<feature type="transmembrane region" description="Helical" evidence="6">
    <location>
        <begin position="88"/>
        <end position="114"/>
    </location>
</feature>
<feature type="transmembrane region" description="Helical" evidence="6">
    <location>
        <begin position="49"/>
        <end position="67"/>
    </location>
</feature>
<feature type="transmembrane region" description="Helical" evidence="6">
    <location>
        <begin position="292"/>
        <end position="312"/>
    </location>
</feature>
<dbReference type="InterPro" id="IPR002797">
    <property type="entry name" value="Polysacc_synth"/>
</dbReference>
<dbReference type="Proteomes" id="UP000270673">
    <property type="component" value="Chromosome"/>
</dbReference>
<evidence type="ECO:0000256" key="3">
    <source>
        <dbReference type="ARBA" id="ARBA00022692"/>
    </source>
</evidence>
<protein>
    <submittedName>
        <fullName evidence="7">Flippase</fullName>
    </submittedName>
</protein>
<feature type="transmembrane region" description="Helical" evidence="6">
    <location>
        <begin position="150"/>
        <end position="170"/>
    </location>
</feature>
<evidence type="ECO:0000256" key="2">
    <source>
        <dbReference type="ARBA" id="ARBA00022475"/>
    </source>
</evidence>
<keyword evidence="2" id="KW-1003">Cell membrane</keyword>
<feature type="transmembrane region" description="Helical" evidence="6">
    <location>
        <begin position="385"/>
        <end position="404"/>
    </location>
</feature>
<feature type="transmembrane region" description="Helical" evidence="6">
    <location>
        <begin position="176"/>
        <end position="199"/>
    </location>
</feature>
<keyword evidence="5 6" id="KW-0472">Membrane</keyword>
<sequence length="412" mass="46928">MRILRSKDGKVLASNFAYLSSLQIASYIFPLISIPYLARVLGVDGLGKISFAAAIIIWIQTIADWGFDMTGARNVAQARDDKKEVSKIFSDIFWSRIFLMFCSFLVLLLLLLIVPKFRENYVIILFTFLYVPGHILFPAWFFLGLERMKYSTILNVISKLIFIVAIFIFIKDKDDYILQPVLVASGYFLSGIIALYFIFVKWKYRLYKPVFRTIIFTIKGSTDVFINTLMPNLYNNLSVLLLGFFGGDTANGIYYAGRKFGQVAYSVLNTLTNVFFPYLSRKIEYHSLYAKFNLGVSGLGSLILFVFAPLLIRLFFGEGYGDAIIVLRITAFALLFTNMDSVYGQNYLIVLHREKLLRNLTIVASVCGFVIAFPLIYYFSYIGASITYMVSSLLIGVLPMYYALKIKRTTCV</sequence>
<evidence type="ECO:0000256" key="4">
    <source>
        <dbReference type="ARBA" id="ARBA00022989"/>
    </source>
</evidence>
<evidence type="ECO:0000313" key="8">
    <source>
        <dbReference type="Proteomes" id="UP000270673"/>
    </source>
</evidence>
<feature type="transmembrane region" description="Helical" evidence="6">
    <location>
        <begin position="263"/>
        <end position="280"/>
    </location>
</feature>
<evidence type="ECO:0000313" key="7">
    <source>
        <dbReference type="EMBL" id="AZS29911.1"/>
    </source>
</evidence>
<dbReference type="AlphaFoldDB" id="A0A3Q9INC4"/>
<dbReference type="EMBL" id="CP032819">
    <property type="protein sequence ID" value="AZS29911.1"/>
    <property type="molecule type" value="Genomic_DNA"/>
</dbReference>
<accession>A0A3Q9INC4</accession>
<dbReference type="PANTHER" id="PTHR30250">
    <property type="entry name" value="PST FAMILY PREDICTED COLANIC ACID TRANSPORTER"/>
    <property type="match status" value="1"/>
</dbReference>
<dbReference type="KEGG" id="buy:D8S85_10355"/>
<keyword evidence="3 6" id="KW-0812">Transmembrane</keyword>
<dbReference type="OrthoDB" id="9815702at2"/>
<evidence type="ECO:0000256" key="5">
    <source>
        <dbReference type="ARBA" id="ARBA00023136"/>
    </source>
</evidence>
<proteinExistence type="predicted"/>
<dbReference type="RefSeq" id="WP_106480631.1">
    <property type="nucleotide sequence ID" value="NZ_CP032819.1"/>
</dbReference>
<reference evidence="7 8" key="1">
    <citation type="submission" date="2018-10" db="EMBL/GenBank/DDBJ databases">
        <title>Butyricimonas faecalis sp. nov., isolated from human faeces and emended description of the genus Butyricimonas.</title>
        <authorList>
            <person name="Le Roy T."/>
            <person name="Van der Smissen P."/>
            <person name="Paquot A."/>
            <person name="Delzenne N."/>
            <person name="Muccioli G."/>
            <person name="Collet J.-F."/>
            <person name="Cani P.D."/>
        </authorList>
    </citation>
    <scope>NUCLEOTIDE SEQUENCE [LARGE SCALE GENOMIC DNA]</scope>
    <source>
        <strain evidence="7 8">H184</strain>
    </source>
</reference>
<dbReference type="PANTHER" id="PTHR30250:SF11">
    <property type="entry name" value="O-ANTIGEN TRANSPORTER-RELATED"/>
    <property type="match status" value="1"/>
</dbReference>
<feature type="transmembrane region" description="Helical" evidence="6">
    <location>
        <begin position="356"/>
        <end position="379"/>
    </location>
</feature>
<keyword evidence="4 6" id="KW-1133">Transmembrane helix</keyword>
<name>A0A3Q9INC4_9BACT</name>